<name>A0A4C1VY06_EUMVA</name>
<reference evidence="1 2" key="1">
    <citation type="journal article" date="2019" name="Commun. Biol.">
        <title>The bagworm genome reveals a unique fibroin gene that provides high tensile strength.</title>
        <authorList>
            <person name="Kono N."/>
            <person name="Nakamura H."/>
            <person name="Ohtoshi R."/>
            <person name="Tomita M."/>
            <person name="Numata K."/>
            <person name="Arakawa K."/>
        </authorList>
    </citation>
    <scope>NUCLEOTIDE SEQUENCE [LARGE SCALE GENOMIC DNA]</scope>
</reference>
<sequence>MVDIPNPRTTSRVSAAGSNTVLNVQKLVVRSRKREEAAAEAMTELVRGRRRRGRHTHLQQRDPLFTRGEWGPIETMRSSETQRKRALSFDTRICRDDDVLFDIHLRNS</sequence>
<dbReference type="Proteomes" id="UP000299102">
    <property type="component" value="Unassembled WGS sequence"/>
</dbReference>
<dbReference type="AlphaFoldDB" id="A0A4C1VY06"/>
<gene>
    <name evidence="1" type="ORF">EVAR_31600_1</name>
</gene>
<evidence type="ECO:0000313" key="2">
    <source>
        <dbReference type="Proteomes" id="UP000299102"/>
    </source>
</evidence>
<dbReference type="EMBL" id="BGZK01000448">
    <property type="protein sequence ID" value="GBP44156.1"/>
    <property type="molecule type" value="Genomic_DNA"/>
</dbReference>
<keyword evidence="2" id="KW-1185">Reference proteome</keyword>
<organism evidence="1 2">
    <name type="scientific">Eumeta variegata</name>
    <name type="common">Bagworm moth</name>
    <name type="synonym">Eumeta japonica</name>
    <dbReference type="NCBI Taxonomy" id="151549"/>
    <lineage>
        <taxon>Eukaryota</taxon>
        <taxon>Metazoa</taxon>
        <taxon>Ecdysozoa</taxon>
        <taxon>Arthropoda</taxon>
        <taxon>Hexapoda</taxon>
        <taxon>Insecta</taxon>
        <taxon>Pterygota</taxon>
        <taxon>Neoptera</taxon>
        <taxon>Endopterygota</taxon>
        <taxon>Lepidoptera</taxon>
        <taxon>Glossata</taxon>
        <taxon>Ditrysia</taxon>
        <taxon>Tineoidea</taxon>
        <taxon>Psychidae</taxon>
        <taxon>Oiketicinae</taxon>
        <taxon>Eumeta</taxon>
    </lineage>
</organism>
<accession>A0A4C1VY06</accession>
<comment type="caution">
    <text evidence="1">The sequence shown here is derived from an EMBL/GenBank/DDBJ whole genome shotgun (WGS) entry which is preliminary data.</text>
</comment>
<evidence type="ECO:0000313" key="1">
    <source>
        <dbReference type="EMBL" id="GBP44156.1"/>
    </source>
</evidence>
<protein>
    <submittedName>
        <fullName evidence="1">Uncharacterized protein</fullName>
    </submittedName>
</protein>
<proteinExistence type="predicted"/>